<comment type="caution">
    <text evidence="2">The sequence shown here is derived from an EMBL/GenBank/DDBJ whole genome shotgun (WGS) entry which is preliminary data.</text>
</comment>
<gene>
    <name evidence="2" type="ORF">DIURU_001285</name>
</gene>
<proteinExistence type="predicted"/>
<dbReference type="VEuPathDB" id="FungiDB:DIURU_001285"/>
<dbReference type="OrthoDB" id="4084459at2759"/>
<evidence type="ECO:0000256" key="1">
    <source>
        <dbReference type="SAM" id="MobiDB-lite"/>
    </source>
</evidence>
<dbReference type="RefSeq" id="XP_034013889.1">
    <property type="nucleotide sequence ID" value="XM_034153811.1"/>
</dbReference>
<protein>
    <submittedName>
        <fullName evidence="2">Uncharacterized protein</fullName>
    </submittedName>
</protein>
<keyword evidence="3" id="KW-1185">Reference proteome</keyword>
<organism evidence="2 3">
    <name type="scientific">Diutina rugosa</name>
    <name type="common">Yeast</name>
    <name type="synonym">Candida rugosa</name>
    <dbReference type="NCBI Taxonomy" id="5481"/>
    <lineage>
        <taxon>Eukaryota</taxon>
        <taxon>Fungi</taxon>
        <taxon>Dikarya</taxon>
        <taxon>Ascomycota</taxon>
        <taxon>Saccharomycotina</taxon>
        <taxon>Pichiomycetes</taxon>
        <taxon>Debaryomycetaceae</taxon>
        <taxon>Diutina</taxon>
    </lineage>
</organism>
<feature type="region of interest" description="Disordered" evidence="1">
    <location>
        <begin position="1"/>
        <end position="39"/>
    </location>
</feature>
<evidence type="ECO:0000313" key="2">
    <source>
        <dbReference type="EMBL" id="KAA8905908.1"/>
    </source>
</evidence>
<dbReference type="AlphaFoldDB" id="A0A642UZL0"/>
<evidence type="ECO:0000313" key="3">
    <source>
        <dbReference type="Proteomes" id="UP000449547"/>
    </source>
</evidence>
<dbReference type="OMA" id="YWDNLKF"/>
<dbReference type="Proteomes" id="UP000449547">
    <property type="component" value="Unassembled WGS sequence"/>
</dbReference>
<dbReference type="GeneID" id="54779938"/>
<name>A0A642UZL0_DIURU</name>
<reference evidence="2 3" key="1">
    <citation type="submission" date="2019-07" db="EMBL/GenBank/DDBJ databases">
        <title>Genome assembly of two rare yeast pathogens: Diutina rugosa and Trichomonascus ciferrii.</title>
        <authorList>
            <person name="Mixao V."/>
            <person name="Saus E."/>
            <person name="Hansen A."/>
            <person name="Lass-Flor C."/>
            <person name="Gabaldon T."/>
        </authorList>
    </citation>
    <scope>NUCLEOTIDE SEQUENCE [LARGE SCALE GENOMIC DNA]</scope>
    <source>
        <strain evidence="2 3">CBS 613</strain>
    </source>
</reference>
<accession>A0A642UZL0</accession>
<sequence>MAKRGRDDSDDDDNERYRRDVNGFSSSTHRSEASPRRGTKRMRLEDLFDSLSIDESDDHEYDIPDYLASSAFDNYIQNRINKEYTEEIEKSYQLIKWFNPRVLLIYRWQMWMVRLFNRFIQKFNEKNGTRLPRIKRYDKIIRLVANGQLTRDELVNIIAQETNLELIDIRRRRLRRQRKDEKAKIQEFKDLSYNYWDNLGIDRDIEMSSESSY</sequence>
<dbReference type="EMBL" id="SWFT01000039">
    <property type="protein sequence ID" value="KAA8905908.1"/>
    <property type="molecule type" value="Genomic_DNA"/>
</dbReference>